<dbReference type="Gene3D" id="1.20.1260.10">
    <property type="match status" value="1"/>
</dbReference>
<accession>A0ABP9VLD6</accession>
<proteinExistence type="predicted"/>
<dbReference type="InterPro" id="IPR012347">
    <property type="entry name" value="Ferritin-like"/>
</dbReference>
<gene>
    <name evidence="2" type="primary">yciF_1</name>
    <name evidence="2" type="ORF">Rcae01_00936</name>
</gene>
<evidence type="ECO:0000256" key="1">
    <source>
        <dbReference type="SAM" id="Coils"/>
    </source>
</evidence>
<organism evidence="2 3">
    <name type="scientific">Novipirellula caenicola</name>
    <dbReference type="NCBI Taxonomy" id="1536901"/>
    <lineage>
        <taxon>Bacteria</taxon>
        <taxon>Pseudomonadati</taxon>
        <taxon>Planctomycetota</taxon>
        <taxon>Planctomycetia</taxon>
        <taxon>Pirellulales</taxon>
        <taxon>Pirellulaceae</taxon>
        <taxon>Novipirellula</taxon>
    </lineage>
</organism>
<dbReference type="InterPro" id="IPR009078">
    <property type="entry name" value="Ferritin-like_SF"/>
</dbReference>
<reference evidence="2 3" key="1">
    <citation type="submission" date="2024-02" db="EMBL/GenBank/DDBJ databases">
        <title>Rhodopirellula caenicola NBRC 110016.</title>
        <authorList>
            <person name="Ichikawa N."/>
            <person name="Katano-Makiyama Y."/>
            <person name="Hidaka K."/>
        </authorList>
    </citation>
    <scope>NUCLEOTIDE SEQUENCE [LARGE SCALE GENOMIC DNA]</scope>
    <source>
        <strain evidence="2 3">NBRC 110016</strain>
    </source>
</reference>
<dbReference type="Proteomes" id="UP001416858">
    <property type="component" value="Unassembled WGS sequence"/>
</dbReference>
<dbReference type="EMBL" id="BAABRO010000001">
    <property type="protein sequence ID" value="GAA5505491.1"/>
    <property type="molecule type" value="Genomic_DNA"/>
</dbReference>
<dbReference type="PANTHER" id="PTHR30565">
    <property type="entry name" value="PROTEIN YCIF"/>
    <property type="match status" value="1"/>
</dbReference>
<name>A0ABP9VLD6_9BACT</name>
<dbReference type="InterPro" id="IPR047114">
    <property type="entry name" value="YciF"/>
</dbReference>
<dbReference type="SUPFAM" id="SSF47240">
    <property type="entry name" value="Ferritin-like"/>
    <property type="match status" value="1"/>
</dbReference>
<keyword evidence="3" id="KW-1185">Reference proteome</keyword>
<feature type="coiled-coil region" evidence="1">
    <location>
        <begin position="47"/>
        <end position="81"/>
    </location>
</feature>
<evidence type="ECO:0000313" key="2">
    <source>
        <dbReference type="EMBL" id="GAA5505491.1"/>
    </source>
</evidence>
<sequence length="170" mass="18622">MGLFTSTEFDSLECLLIDQLQDLYDAENRLMDALPKMADAASSSKLKQAFQSHLEETKGQVNRLEQAFQLLEKSAKRKSCEAMKGLVKEGEEIINAKGDPAIKDAALIAAAQRVEHYEMAGYGSARNFAQRCGRPDVADLLQQTLQEEGDADKKLSQIAESSINAAAARV</sequence>
<evidence type="ECO:0000313" key="3">
    <source>
        <dbReference type="Proteomes" id="UP001416858"/>
    </source>
</evidence>
<dbReference type="RefSeq" id="WP_345682514.1">
    <property type="nucleotide sequence ID" value="NZ_BAABRO010000001.1"/>
</dbReference>
<protein>
    <submittedName>
        <fullName evidence="2">Protein YciF</fullName>
    </submittedName>
</protein>
<dbReference type="InterPro" id="IPR010287">
    <property type="entry name" value="DUF892_YciF-like"/>
</dbReference>
<dbReference type="PANTHER" id="PTHR30565:SF9">
    <property type="entry name" value="PROTEIN YCIF"/>
    <property type="match status" value="1"/>
</dbReference>
<dbReference type="Pfam" id="PF05974">
    <property type="entry name" value="DUF892"/>
    <property type="match status" value="1"/>
</dbReference>
<dbReference type="CDD" id="cd07909">
    <property type="entry name" value="YciF"/>
    <property type="match status" value="1"/>
</dbReference>
<comment type="caution">
    <text evidence="2">The sequence shown here is derived from an EMBL/GenBank/DDBJ whole genome shotgun (WGS) entry which is preliminary data.</text>
</comment>
<keyword evidence="1" id="KW-0175">Coiled coil</keyword>